<name>A0AAU9RJR8_THLAR</name>
<evidence type="ECO:0000256" key="3">
    <source>
        <dbReference type="SAM" id="Phobius"/>
    </source>
</evidence>
<dbReference type="AlphaFoldDB" id="A0AAU9RJR8"/>
<dbReference type="Pfam" id="PF08698">
    <property type="entry name" value="Fcf2"/>
    <property type="match status" value="2"/>
</dbReference>
<dbReference type="Pfam" id="PF05042">
    <property type="entry name" value="Caleosin"/>
    <property type="match status" value="1"/>
</dbReference>
<organism evidence="5 6">
    <name type="scientific">Thlaspi arvense</name>
    <name type="common">Field penny-cress</name>
    <dbReference type="NCBI Taxonomy" id="13288"/>
    <lineage>
        <taxon>Eukaryota</taxon>
        <taxon>Viridiplantae</taxon>
        <taxon>Streptophyta</taxon>
        <taxon>Embryophyta</taxon>
        <taxon>Tracheophyta</taxon>
        <taxon>Spermatophyta</taxon>
        <taxon>Magnoliopsida</taxon>
        <taxon>eudicotyledons</taxon>
        <taxon>Gunneridae</taxon>
        <taxon>Pentapetalae</taxon>
        <taxon>rosids</taxon>
        <taxon>malvids</taxon>
        <taxon>Brassicales</taxon>
        <taxon>Brassicaceae</taxon>
        <taxon>Thlaspideae</taxon>
        <taxon>Thlaspi</taxon>
    </lineage>
</organism>
<gene>
    <name evidence="5" type="ORF">TAV2_LOCUS5213</name>
</gene>
<dbReference type="GO" id="GO:0005509">
    <property type="term" value="F:calcium ion binding"/>
    <property type="evidence" value="ECO:0007669"/>
    <property type="project" value="InterPro"/>
</dbReference>
<comment type="similarity">
    <text evidence="1">Belongs to the caleosin family.</text>
</comment>
<evidence type="ECO:0000313" key="5">
    <source>
        <dbReference type="EMBL" id="CAH2044600.1"/>
    </source>
</evidence>
<dbReference type="Proteomes" id="UP000836841">
    <property type="component" value="Chromosome 2"/>
</dbReference>
<feature type="domain" description="EF-hand" evidence="4">
    <location>
        <begin position="59"/>
        <end position="94"/>
    </location>
</feature>
<evidence type="ECO:0000256" key="1">
    <source>
        <dbReference type="ARBA" id="ARBA00006765"/>
    </source>
</evidence>
<feature type="compositionally biased region" description="Basic residues" evidence="2">
    <location>
        <begin position="458"/>
        <end position="474"/>
    </location>
</feature>
<dbReference type="InterPro" id="IPR014810">
    <property type="entry name" value="Fcf2_C"/>
</dbReference>
<dbReference type="PROSITE" id="PS50222">
    <property type="entry name" value="EF_HAND_2"/>
    <property type="match status" value="1"/>
</dbReference>
<keyword evidence="3" id="KW-0472">Membrane</keyword>
<protein>
    <recommendedName>
        <fullName evidence="4">EF-hand domain-containing protein</fullName>
    </recommendedName>
</protein>
<evidence type="ECO:0000259" key="4">
    <source>
        <dbReference type="PROSITE" id="PS50222"/>
    </source>
</evidence>
<evidence type="ECO:0000313" key="6">
    <source>
        <dbReference type="Proteomes" id="UP000836841"/>
    </source>
</evidence>
<dbReference type="PANTHER" id="PTHR31495:SF20">
    <property type="entry name" value="CALEOSIN-RELATED FAMILY PROTEIN"/>
    <property type="match status" value="1"/>
</dbReference>
<dbReference type="InterPro" id="IPR007736">
    <property type="entry name" value="Caleosin-related"/>
</dbReference>
<proteinExistence type="inferred from homology"/>
<dbReference type="PANTHER" id="PTHR31495">
    <property type="entry name" value="PEROXYGENASE 3-RELATED"/>
    <property type="match status" value="1"/>
</dbReference>
<dbReference type="InterPro" id="IPR002048">
    <property type="entry name" value="EF_hand_dom"/>
</dbReference>
<feature type="region of interest" description="Disordered" evidence="2">
    <location>
        <begin position="455"/>
        <end position="474"/>
    </location>
</feature>
<reference evidence="5 6" key="1">
    <citation type="submission" date="2022-03" db="EMBL/GenBank/DDBJ databases">
        <authorList>
            <person name="Nunn A."/>
            <person name="Chopra R."/>
            <person name="Nunn A."/>
            <person name="Contreras Garrido A."/>
        </authorList>
    </citation>
    <scope>NUCLEOTIDE SEQUENCE [LARGE SCALE GENOMIC DNA]</scope>
</reference>
<evidence type="ECO:0000256" key="2">
    <source>
        <dbReference type="SAM" id="MobiDB-lite"/>
    </source>
</evidence>
<keyword evidence="6" id="KW-1185">Reference proteome</keyword>
<dbReference type="EMBL" id="OU466858">
    <property type="protein sequence ID" value="CAH2044600.1"/>
    <property type="molecule type" value="Genomic_DNA"/>
</dbReference>
<sequence length="474" mass="54339">MATDAGSESIATVAAKAPVTAERKVRTDLDDRLPKPYVPRAMVAPDMENVNGTRGHKHQDMSVLQQHVAFFDQDGDGIIYPSETFRGFRALGFNVISSFFLTILVHLTMSYATLPTWMPSFTFPIHIKNIHRAKHGSDTSTYDTEGRYIPANLENMFSKYARTVPDKLSRYELWQMTEANRNAFDFFGWAASKMEWGVLYLLAKDENGYLSKEACWDLGSSTLESKFRIAKLYIPRRLLLLFRLWYRLMAESKPLIGLKWEPKLPGLSLDSKTGSSLSKVVERKESSSLWSSNSELVDGLCLPPTDPRKINKMVRKQLKDTAGSKWFDMPAQTMTPELKRDLQLLKLRNVMDPSQHYKRVVSGSKLGEKYFQASFLSCRLVILSRPSVLHQLLSGFLCVKNQIGTVIEPAEEFYGRVTKKNRKATLADELVSDPKITQYRKRKVREIEEKNRDFENKKWKKKGKGSKNTKQRRN</sequence>
<dbReference type="GO" id="GO:0004497">
    <property type="term" value="F:monooxygenase activity"/>
    <property type="evidence" value="ECO:0007669"/>
    <property type="project" value="TreeGrafter"/>
</dbReference>
<feature type="transmembrane region" description="Helical" evidence="3">
    <location>
        <begin position="91"/>
        <end position="114"/>
    </location>
</feature>
<keyword evidence="3" id="KW-0812">Transmembrane</keyword>
<keyword evidence="3" id="KW-1133">Transmembrane helix</keyword>
<accession>A0AAU9RJR8</accession>